<dbReference type="PANTHER" id="PTHR22807:SF30">
    <property type="entry name" value="28S RRNA (CYTOSINE(4447)-C(5))-METHYLTRANSFERASE-RELATED"/>
    <property type="match status" value="1"/>
</dbReference>
<evidence type="ECO:0000259" key="8">
    <source>
        <dbReference type="PROSITE" id="PS51686"/>
    </source>
</evidence>
<dbReference type="Pfam" id="PF17126">
    <property type="entry name" value="RsmF_methylt_CI"/>
    <property type="match status" value="1"/>
</dbReference>
<evidence type="ECO:0000313" key="10">
    <source>
        <dbReference type="Proteomes" id="UP001597343"/>
    </source>
</evidence>
<evidence type="ECO:0000256" key="6">
    <source>
        <dbReference type="ARBA" id="ARBA00022884"/>
    </source>
</evidence>
<keyword evidence="6 7" id="KW-0694">RNA-binding</keyword>
<comment type="caution">
    <text evidence="7">Lacks conserved residue(s) required for the propagation of feature annotation.</text>
</comment>
<evidence type="ECO:0000256" key="1">
    <source>
        <dbReference type="ARBA" id="ARBA00007494"/>
    </source>
</evidence>
<dbReference type="PROSITE" id="PS01153">
    <property type="entry name" value="NOL1_NOP2_SUN"/>
    <property type="match status" value="1"/>
</dbReference>
<dbReference type="PROSITE" id="PS51686">
    <property type="entry name" value="SAM_MT_RSMB_NOP"/>
    <property type="match status" value="1"/>
</dbReference>
<keyword evidence="5 7" id="KW-0949">S-adenosyl-L-methionine</keyword>
<dbReference type="PRINTS" id="PR02008">
    <property type="entry name" value="RCMTFAMILY"/>
</dbReference>
<dbReference type="Pfam" id="PF17125">
    <property type="entry name" value="Methyltr_RsmF_N"/>
    <property type="match status" value="1"/>
</dbReference>
<dbReference type="GO" id="GO:0032259">
    <property type="term" value="P:methylation"/>
    <property type="evidence" value="ECO:0007669"/>
    <property type="project" value="UniProtKB-KW"/>
</dbReference>
<evidence type="ECO:0000256" key="5">
    <source>
        <dbReference type="ARBA" id="ARBA00022691"/>
    </source>
</evidence>
<comment type="caution">
    <text evidence="9">The sequence shown here is derived from an EMBL/GenBank/DDBJ whole genome shotgun (WGS) entry which is preliminary data.</text>
</comment>
<dbReference type="InterPro" id="IPR023267">
    <property type="entry name" value="RCMT"/>
</dbReference>
<feature type="binding site" evidence="7">
    <location>
        <position position="138"/>
    </location>
    <ligand>
        <name>S-adenosyl-L-methionine</name>
        <dbReference type="ChEBI" id="CHEBI:59789"/>
    </ligand>
</feature>
<dbReference type="RefSeq" id="WP_386047517.1">
    <property type="nucleotide sequence ID" value="NZ_JBHUIO010000008.1"/>
</dbReference>
<keyword evidence="4 7" id="KW-0808">Transferase</keyword>
<dbReference type="GO" id="GO:0008168">
    <property type="term" value="F:methyltransferase activity"/>
    <property type="evidence" value="ECO:0007669"/>
    <property type="project" value="UniProtKB-KW"/>
</dbReference>
<dbReference type="InterPro" id="IPR029063">
    <property type="entry name" value="SAM-dependent_MTases_sf"/>
</dbReference>
<evidence type="ECO:0000256" key="3">
    <source>
        <dbReference type="ARBA" id="ARBA00022603"/>
    </source>
</evidence>
<sequence>MTTDRTPYPDAFLSRMRDLLQAEYQPFYDTFSLPSALGLRVNTLKTSRERFLELAPFQLQAVPWVEEGFYYEASDRPGKHPYHAAGVYYMQEPSAMSVAAVLSPAPGDRVLDLCAAPGGKSTHLAAQLGGTGLLIANEPHPQRAKILSENIERCGVTNALVTSEMPDRLAERFPAFFDKILVDAPCSGEGMFRKDPDACGEWSPEHVTGCALRQLDILQAAAAMLRAGGTLAFSTCTFAPEENEGLIETFLRQHPEFEIIDIHTFEHFAPGRPEWTSGGRPELAKTARLWPHRLRGEGHYVAHLRKRDGEPAPRKKESKSVRLPADVISSYRQFAEATLRRVPEGDYLLFGDHLYLIPSELQHQLKGLKVVRPGWHLGTLKKNRFEPSHALALGLRAEEILHTVSLAADSQEIRQYLRGETISMDCAKGWVVLTVDNFPLGFGKQSGGTIKNHYPKGLRWLS</sequence>
<dbReference type="InterPro" id="IPR018314">
    <property type="entry name" value="RsmB/NOL1/NOP2-like_CS"/>
</dbReference>
<keyword evidence="2" id="KW-0963">Cytoplasm</keyword>
<dbReference type="InterPro" id="IPR001678">
    <property type="entry name" value="MeTrfase_RsmB-F_NOP2_dom"/>
</dbReference>
<name>A0ABW5A0J1_9BACL</name>
<dbReference type="Gene3D" id="2.30.130.60">
    <property type="match status" value="1"/>
</dbReference>
<dbReference type="InterPro" id="IPR011023">
    <property type="entry name" value="Nop2p"/>
</dbReference>
<evidence type="ECO:0000256" key="4">
    <source>
        <dbReference type="ARBA" id="ARBA00022679"/>
    </source>
</evidence>
<feature type="domain" description="SAM-dependent MTase RsmB/NOP-type" evidence="8">
    <location>
        <begin position="27"/>
        <end position="307"/>
    </location>
</feature>
<dbReference type="Gene3D" id="3.30.70.1170">
    <property type="entry name" value="Sun protein, domain 3"/>
    <property type="match status" value="1"/>
</dbReference>
<keyword evidence="10" id="KW-1185">Reference proteome</keyword>
<reference evidence="10" key="1">
    <citation type="journal article" date="2019" name="Int. J. Syst. Evol. Microbiol.">
        <title>The Global Catalogue of Microorganisms (GCM) 10K type strain sequencing project: providing services to taxonomists for standard genome sequencing and annotation.</title>
        <authorList>
            <consortium name="The Broad Institute Genomics Platform"/>
            <consortium name="The Broad Institute Genome Sequencing Center for Infectious Disease"/>
            <person name="Wu L."/>
            <person name="Ma J."/>
        </authorList>
    </citation>
    <scope>NUCLEOTIDE SEQUENCE [LARGE SCALE GENOMIC DNA]</scope>
    <source>
        <strain evidence="10">CGMCC 1.13574</strain>
    </source>
</reference>
<dbReference type="CDD" id="cd02440">
    <property type="entry name" value="AdoMet_MTases"/>
    <property type="match status" value="1"/>
</dbReference>
<dbReference type="PANTHER" id="PTHR22807">
    <property type="entry name" value="NOP2 YEAST -RELATED NOL1/NOP2/FMU SUN DOMAIN-CONTAINING"/>
    <property type="match status" value="1"/>
</dbReference>
<feature type="binding site" evidence="7">
    <location>
        <position position="183"/>
    </location>
    <ligand>
        <name>S-adenosyl-L-methionine</name>
        <dbReference type="ChEBI" id="CHEBI:59789"/>
    </ligand>
</feature>
<dbReference type="Pfam" id="PF01189">
    <property type="entry name" value="Methyltr_RsmB-F"/>
    <property type="match status" value="1"/>
</dbReference>
<evidence type="ECO:0000256" key="2">
    <source>
        <dbReference type="ARBA" id="ARBA00022490"/>
    </source>
</evidence>
<feature type="binding site" evidence="7">
    <location>
        <begin position="114"/>
        <end position="120"/>
    </location>
    <ligand>
        <name>S-adenosyl-L-methionine</name>
        <dbReference type="ChEBI" id="CHEBI:59789"/>
    </ligand>
</feature>
<dbReference type="InterPro" id="IPR031340">
    <property type="entry name" value="RsmF_methylt_CI"/>
</dbReference>
<dbReference type="InterPro" id="IPR031341">
    <property type="entry name" value="Methyltr_RsmF_N"/>
</dbReference>
<dbReference type="InterPro" id="IPR027391">
    <property type="entry name" value="Nol1_Nop2_Fmu_2"/>
</dbReference>
<dbReference type="SUPFAM" id="SSF53335">
    <property type="entry name" value="S-adenosyl-L-methionine-dependent methyltransferases"/>
    <property type="match status" value="1"/>
</dbReference>
<gene>
    <name evidence="9" type="ORF">ACFSOY_13755</name>
</gene>
<evidence type="ECO:0000313" key="9">
    <source>
        <dbReference type="EMBL" id="MFD2171041.1"/>
    </source>
</evidence>
<dbReference type="NCBIfam" id="TIGR00446">
    <property type="entry name" value="nop2p"/>
    <property type="match status" value="1"/>
</dbReference>
<dbReference type="EMBL" id="JBHUIO010000008">
    <property type="protein sequence ID" value="MFD2171041.1"/>
    <property type="molecule type" value="Genomic_DNA"/>
</dbReference>
<dbReference type="InterPro" id="IPR049560">
    <property type="entry name" value="MeTrfase_RsmB-F_NOP2_cat"/>
</dbReference>
<accession>A0ABW5A0J1</accession>
<organism evidence="9 10">
    <name type="scientific">Tumebacillus lipolyticus</name>
    <dbReference type="NCBI Taxonomy" id="1280370"/>
    <lineage>
        <taxon>Bacteria</taxon>
        <taxon>Bacillati</taxon>
        <taxon>Bacillota</taxon>
        <taxon>Bacilli</taxon>
        <taxon>Bacillales</taxon>
        <taxon>Alicyclobacillaceae</taxon>
        <taxon>Tumebacillus</taxon>
    </lineage>
</organism>
<dbReference type="Gene3D" id="3.40.50.150">
    <property type="entry name" value="Vaccinia Virus protein VP39"/>
    <property type="match status" value="1"/>
</dbReference>
<dbReference type="Proteomes" id="UP001597343">
    <property type="component" value="Unassembled WGS sequence"/>
</dbReference>
<protein>
    <submittedName>
        <fullName evidence="9">RsmF rRNA methyltransferase first C-terminal domain-containing protein</fullName>
    </submittedName>
</protein>
<proteinExistence type="inferred from homology"/>
<feature type="active site" description="Nucleophile" evidence="7">
    <location>
        <position position="236"/>
    </location>
</feature>
<dbReference type="Pfam" id="PF13636">
    <property type="entry name" value="Methyltranf_PUA"/>
    <property type="match status" value="1"/>
</dbReference>
<dbReference type="CDD" id="cd21147">
    <property type="entry name" value="RsmF_methylt_CTD1"/>
    <property type="match status" value="1"/>
</dbReference>
<keyword evidence="3 7" id="KW-0489">Methyltransferase</keyword>
<comment type="similarity">
    <text evidence="1 7">Belongs to the class I-like SAM-binding methyltransferase superfamily. RsmB/NOP family.</text>
</comment>
<evidence type="ECO:0000256" key="7">
    <source>
        <dbReference type="PROSITE-ProRule" id="PRU01023"/>
    </source>
</evidence>